<proteinExistence type="predicted"/>
<comment type="caution">
    <text evidence="1">The sequence shown here is derived from an EMBL/GenBank/DDBJ whole genome shotgun (WGS) entry which is preliminary data.</text>
</comment>
<evidence type="ECO:0000313" key="2">
    <source>
        <dbReference type="Proteomes" id="UP000320359"/>
    </source>
</evidence>
<dbReference type="GO" id="GO:0097163">
    <property type="term" value="F:sulfur carrier activity"/>
    <property type="evidence" value="ECO:0007669"/>
    <property type="project" value="TreeGrafter"/>
</dbReference>
<dbReference type="PANTHER" id="PTHR34874">
    <property type="entry name" value="PROTEIN YCHN"/>
    <property type="match status" value="1"/>
</dbReference>
<dbReference type="SUPFAM" id="SSF75169">
    <property type="entry name" value="DsrEFH-like"/>
    <property type="match status" value="1"/>
</dbReference>
<dbReference type="Gene3D" id="3.40.1260.10">
    <property type="entry name" value="DsrEFH-like"/>
    <property type="match status" value="1"/>
</dbReference>
<protein>
    <submittedName>
        <fullName evidence="1">Uncharacterized protein</fullName>
    </submittedName>
</protein>
<dbReference type="OrthoDB" id="9787483at2"/>
<dbReference type="GO" id="GO:0002143">
    <property type="term" value="P:tRNA wobble position uridine thiolation"/>
    <property type="evidence" value="ECO:0007669"/>
    <property type="project" value="TreeGrafter"/>
</dbReference>
<dbReference type="GO" id="GO:1990228">
    <property type="term" value="C:sulfurtransferase complex"/>
    <property type="evidence" value="ECO:0007669"/>
    <property type="project" value="TreeGrafter"/>
</dbReference>
<organism evidence="1 2">
    <name type="scientific">Aliidiomarina halalkaliphila</name>
    <dbReference type="NCBI Taxonomy" id="2593535"/>
    <lineage>
        <taxon>Bacteria</taxon>
        <taxon>Pseudomonadati</taxon>
        <taxon>Pseudomonadota</taxon>
        <taxon>Gammaproteobacteria</taxon>
        <taxon>Alteromonadales</taxon>
        <taxon>Idiomarinaceae</taxon>
        <taxon>Aliidiomarina</taxon>
    </lineage>
</organism>
<dbReference type="PANTHER" id="PTHR34874:SF3">
    <property type="entry name" value="SULFURTRANSFERASE TUSD"/>
    <property type="match status" value="1"/>
</dbReference>
<reference evidence="1 2" key="1">
    <citation type="submission" date="2019-07" db="EMBL/GenBank/DDBJ databases">
        <authorList>
            <person name="Yang M."/>
            <person name="Zhao D."/>
            <person name="Xiang H."/>
        </authorList>
    </citation>
    <scope>NUCLEOTIDE SEQUENCE [LARGE SCALE GENOMIC DNA]</scope>
    <source>
        <strain evidence="1 2">IM1326</strain>
    </source>
</reference>
<evidence type="ECO:0000313" key="1">
    <source>
        <dbReference type="EMBL" id="TRW49702.1"/>
    </source>
</evidence>
<dbReference type="EMBL" id="VJWL01000001">
    <property type="protein sequence ID" value="TRW49702.1"/>
    <property type="molecule type" value="Genomic_DNA"/>
</dbReference>
<dbReference type="AlphaFoldDB" id="A0A552X3U6"/>
<dbReference type="InterPro" id="IPR027396">
    <property type="entry name" value="DsrEFH-like"/>
</dbReference>
<dbReference type="InterPro" id="IPR003787">
    <property type="entry name" value="Sulphur_relay_DsrE/F-like"/>
</dbReference>
<gene>
    <name evidence="1" type="ORF">FM042_02245</name>
</gene>
<dbReference type="Pfam" id="PF02635">
    <property type="entry name" value="DsrE"/>
    <property type="match status" value="1"/>
</dbReference>
<accession>A0A552X3U6</accession>
<name>A0A552X3U6_9GAMM</name>
<keyword evidence="2" id="KW-1185">Reference proteome</keyword>
<dbReference type="Proteomes" id="UP000320359">
    <property type="component" value="Unassembled WGS sequence"/>
</dbReference>
<sequence length="134" mass="14451">MFTHSRNVMAAAHSIVLMIYSGPDYFEPGLRALADARRLTKAGSTIRQVFFYGAATLYGSAHIEFPSGLPNLQEEWRQFSAATQSPLVICSTAGAQYGVIAEPAPEGNLAEGFFAGGLAEFVEQLSSADQLLQY</sequence>